<gene>
    <name evidence="1" type="ORF">SAY89_07350</name>
</gene>
<organism evidence="1">
    <name type="scientific">Cyanobacterium aponinum AL20115</name>
    <dbReference type="NCBI Taxonomy" id="3090662"/>
    <lineage>
        <taxon>Bacteria</taxon>
        <taxon>Bacillati</taxon>
        <taxon>Cyanobacteriota</taxon>
        <taxon>Cyanophyceae</taxon>
        <taxon>Oscillatoriophycideae</taxon>
        <taxon>Chroococcales</taxon>
        <taxon>Geminocystaceae</taxon>
        <taxon>Cyanobacterium</taxon>
    </lineage>
</organism>
<dbReference type="AlphaFoldDB" id="A0AAF0ZFL5"/>
<accession>A0AAF0ZFL5</accession>
<sequence length="109" mass="12946">MNQLLNQYQISLQFLDVSGAEYLDLLSIRDELAISTLTEEDQKIMEESDQILIKNSVLIYQELSRFINLTKYRQTNKINPQQWWWYLDVVSYLPAKLLTVKQKTYPEIA</sequence>
<evidence type="ECO:0000313" key="1">
    <source>
        <dbReference type="EMBL" id="WPF90074.1"/>
    </source>
</evidence>
<name>A0AAF0ZFL5_9CHRO</name>
<protein>
    <submittedName>
        <fullName evidence="1">Uncharacterized protein</fullName>
    </submittedName>
</protein>
<dbReference type="RefSeq" id="WP_320002166.1">
    <property type="nucleotide sequence ID" value="NZ_CP138348.1"/>
</dbReference>
<proteinExistence type="predicted"/>
<dbReference type="EMBL" id="CP138348">
    <property type="protein sequence ID" value="WPF90074.1"/>
    <property type="molecule type" value="Genomic_DNA"/>
</dbReference>
<reference evidence="1" key="1">
    <citation type="submission" date="2023-11" db="EMBL/GenBank/DDBJ databases">
        <title>Genome sequence of Cyanobacterium aponinum BCRC AL20115.</title>
        <authorList>
            <person name="Chang H.-Y."/>
            <person name="Lin K.-M."/>
            <person name="Hsueh H.-T."/>
            <person name="Chu H.-A."/>
            <person name="Kuo C.-H."/>
        </authorList>
    </citation>
    <scope>NUCLEOTIDE SEQUENCE</scope>
    <source>
        <strain evidence="1">AL20115</strain>
    </source>
</reference>